<protein>
    <submittedName>
        <fullName evidence="4">Glycosyl transferase</fullName>
    </submittedName>
</protein>
<organism evidence="4 5">
    <name type="scientific">Peterkaempfera bronchialis</name>
    <dbReference type="NCBI Taxonomy" id="2126346"/>
    <lineage>
        <taxon>Bacteria</taxon>
        <taxon>Bacillati</taxon>
        <taxon>Actinomycetota</taxon>
        <taxon>Actinomycetes</taxon>
        <taxon>Kitasatosporales</taxon>
        <taxon>Streptomycetaceae</taxon>
        <taxon>Peterkaempfera</taxon>
    </lineage>
</organism>
<accession>A0A345T2W7</accession>
<dbReference type="OrthoDB" id="3848107at2"/>
<proteinExistence type="inferred from homology"/>
<dbReference type="Gene3D" id="3.40.50.2000">
    <property type="entry name" value="Glycogen Phosphorylase B"/>
    <property type="match status" value="2"/>
</dbReference>
<dbReference type="GO" id="GO:0016758">
    <property type="term" value="F:hexosyltransferase activity"/>
    <property type="evidence" value="ECO:0007669"/>
    <property type="project" value="InterPro"/>
</dbReference>
<evidence type="ECO:0000313" key="5">
    <source>
        <dbReference type="Proteomes" id="UP000249340"/>
    </source>
</evidence>
<dbReference type="InterPro" id="IPR002213">
    <property type="entry name" value="UDP_glucos_trans"/>
</dbReference>
<evidence type="ECO:0000256" key="1">
    <source>
        <dbReference type="ARBA" id="ARBA00009995"/>
    </source>
</evidence>
<sequence length="404" mass="44056">MSSSTPSPRHVAVFVFADFGHVNPTLGLARELVARGHRVTYVVDRRFTEPIERTGARVVGYDSARGAFYRAPDPTHAQLAADGYQLLLESMETVFPLALAAFRNDPPDLVLYDFESFAAGRVAAHVLGAASVQLCPSHASNETFSMRARMFPADEALMRDGALAFIDFMEAHGIGTDQLARYGTEWDRRNLVFLPREFQIEGETFDDRYAFVGPSVAEPDGAVPWSPPRDGRRLALVSLGTESTGQRDLLRACAEAFDGADWQVVMTLGRGGERPWRHSLPPHVETHEWLPHPAVLPHADILVCHGGMGSIMEALYFATPVVAVPQVLELSLSAQRLADLGLGRMVPHQGLTAATLARAVEGVLLDPGTPERLAWMRERVRGAGGAVRAADLLERWAAEPVPVG</sequence>
<dbReference type="FunFam" id="3.40.50.2000:FF:000072">
    <property type="entry name" value="Glycosyl transferase"/>
    <property type="match status" value="1"/>
</dbReference>
<evidence type="ECO:0000256" key="2">
    <source>
        <dbReference type="ARBA" id="ARBA00022679"/>
    </source>
</evidence>
<dbReference type="AlphaFoldDB" id="A0A345T2W7"/>
<gene>
    <name evidence="4" type="ORF">C7M71_025905</name>
</gene>
<name>A0A345T2W7_9ACTN</name>
<dbReference type="InterPro" id="IPR006326">
    <property type="entry name" value="UDPGT_MGT-like"/>
</dbReference>
<dbReference type="InterPro" id="IPR050426">
    <property type="entry name" value="Glycosyltransferase_28"/>
</dbReference>
<dbReference type="Proteomes" id="UP000249340">
    <property type="component" value="Chromosome"/>
</dbReference>
<comment type="similarity">
    <text evidence="1">Belongs to the UDP-glycosyltransferase family.</text>
</comment>
<evidence type="ECO:0000259" key="3">
    <source>
        <dbReference type="Pfam" id="PF06722"/>
    </source>
</evidence>
<dbReference type="CDD" id="cd03784">
    <property type="entry name" value="GT1_Gtf-like"/>
    <property type="match status" value="1"/>
</dbReference>
<reference evidence="5" key="1">
    <citation type="submission" date="2018-07" db="EMBL/GenBank/DDBJ databases">
        <title>Streptacidiphilus bronchialis DSM 106435 chromosome.</title>
        <authorList>
            <person name="Batra D."/>
            <person name="Gulvik C.A."/>
        </authorList>
    </citation>
    <scope>NUCLEOTIDE SEQUENCE [LARGE SCALE GENOMIC DNA]</scope>
    <source>
        <strain evidence="5">DSM 106435</strain>
    </source>
</reference>
<keyword evidence="5" id="KW-1185">Reference proteome</keyword>
<dbReference type="KEGG" id="stri:C7M71_025905"/>
<dbReference type="GO" id="GO:0008194">
    <property type="term" value="F:UDP-glycosyltransferase activity"/>
    <property type="evidence" value="ECO:0007669"/>
    <property type="project" value="InterPro"/>
</dbReference>
<dbReference type="PANTHER" id="PTHR48050:SF13">
    <property type="entry name" value="STEROL 3-BETA-GLUCOSYLTRANSFERASE UGT80A2"/>
    <property type="match status" value="1"/>
</dbReference>
<dbReference type="SUPFAM" id="SSF53756">
    <property type="entry name" value="UDP-Glycosyltransferase/glycogen phosphorylase"/>
    <property type="match status" value="1"/>
</dbReference>
<evidence type="ECO:0000313" key="4">
    <source>
        <dbReference type="EMBL" id="AXI80322.1"/>
    </source>
</evidence>
<dbReference type="PANTHER" id="PTHR48050">
    <property type="entry name" value="STEROL 3-BETA-GLUCOSYLTRANSFERASE"/>
    <property type="match status" value="1"/>
</dbReference>
<dbReference type="RefSeq" id="WP_111490652.1">
    <property type="nucleotide sequence ID" value="NZ_CP031264.1"/>
</dbReference>
<feature type="domain" description="Erythromycin biosynthesis protein CIII-like C-terminal" evidence="3">
    <location>
        <begin position="261"/>
        <end position="377"/>
    </location>
</feature>
<dbReference type="NCBIfam" id="TIGR01426">
    <property type="entry name" value="MGT"/>
    <property type="match status" value="1"/>
</dbReference>
<dbReference type="InterPro" id="IPR010610">
    <property type="entry name" value="EryCIII-like_C"/>
</dbReference>
<dbReference type="EMBL" id="CP031264">
    <property type="protein sequence ID" value="AXI80322.1"/>
    <property type="molecule type" value="Genomic_DNA"/>
</dbReference>
<dbReference type="GO" id="GO:0017000">
    <property type="term" value="P:antibiotic biosynthetic process"/>
    <property type="evidence" value="ECO:0007669"/>
    <property type="project" value="UniProtKB-ARBA"/>
</dbReference>
<keyword evidence="2 4" id="KW-0808">Transferase</keyword>
<dbReference type="Pfam" id="PF06722">
    <property type="entry name" value="EryCIII-like_C"/>
    <property type="match status" value="1"/>
</dbReference>